<evidence type="ECO:0000313" key="4">
    <source>
        <dbReference type="Proteomes" id="UP000621500"/>
    </source>
</evidence>
<feature type="region of interest" description="Disordered" evidence="1">
    <location>
        <begin position="65"/>
        <end position="88"/>
    </location>
</feature>
<protein>
    <recommendedName>
        <fullName evidence="2">Putative glycogen debranching enzyme N-terminal domain-containing protein</fullName>
    </recommendedName>
</protein>
<sequence length="88" mass="10057">MRERIELESYAEEPVSVQLRLAVGTDFADLFEIKETVRDRVHQVDLADILMEAFRERRGFIRGRPAAPATRTRSSSGFRCSPGSSRCR</sequence>
<dbReference type="RefSeq" id="WP_203862450.1">
    <property type="nucleotide sequence ID" value="NZ_BAAAZQ010000035.1"/>
</dbReference>
<proteinExistence type="predicted"/>
<evidence type="ECO:0000256" key="1">
    <source>
        <dbReference type="SAM" id="MobiDB-lite"/>
    </source>
</evidence>
<dbReference type="EMBL" id="BONX01000065">
    <property type="protein sequence ID" value="GIH01163.1"/>
    <property type="molecule type" value="Genomic_DNA"/>
</dbReference>
<reference evidence="3 4" key="1">
    <citation type="submission" date="2021-01" db="EMBL/GenBank/DDBJ databases">
        <title>Whole genome shotgun sequence of Plantactinospora mayteni NBRC 109088.</title>
        <authorList>
            <person name="Komaki H."/>
            <person name="Tamura T."/>
        </authorList>
    </citation>
    <scope>NUCLEOTIDE SEQUENCE [LARGE SCALE GENOMIC DNA]</scope>
    <source>
        <strain evidence="3 4">NBRC 109088</strain>
    </source>
</reference>
<accession>A0ABQ4F2M7</accession>
<dbReference type="InterPro" id="IPR032856">
    <property type="entry name" value="GDE_N_bis"/>
</dbReference>
<name>A0ABQ4F2M7_9ACTN</name>
<feature type="domain" description="Putative glycogen debranching enzyme N-terminal" evidence="2">
    <location>
        <begin position="1"/>
        <end position="43"/>
    </location>
</feature>
<organism evidence="3 4">
    <name type="scientific">Plantactinospora mayteni</name>
    <dbReference type="NCBI Taxonomy" id="566021"/>
    <lineage>
        <taxon>Bacteria</taxon>
        <taxon>Bacillati</taxon>
        <taxon>Actinomycetota</taxon>
        <taxon>Actinomycetes</taxon>
        <taxon>Micromonosporales</taxon>
        <taxon>Micromonosporaceae</taxon>
        <taxon>Plantactinospora</taxon>
    </lineage>
</organism>
<comment type="caution">
    <text evidence="3">The sequence shown here is derived from an EMBL/GenBank/DDBJ whole genome shotgun (WGS) entry which is preliminary data.</text>
</comment>
<keyword evidence="4" id="KW-1185">Reference proteome</keyword>
<evidence type="ECO:0000259" key="2">
    <source>
        <dbReference type="Pfam" id="PF14742"/>
    </source>
</evidence>
<dbReference type="Pfam" id="PF14742">
    <property type="entry name" value="GDE_N_bis"/>
    <property type="match status" value="1"/>
</dbReference>
<gene>
    <name evidence="3" type="ORF">Pma05_77350</name>
</gene>
<dbReference type="Proteomes" id="UP000621500">
    <property type="component" value="Unassembled WGS sequence"/>
</dbReference>
<evidence type="ECO:0000313" key="3">
    <source>
        <dbReference type="EMBL" id="GIH01163.1"/>
    </source>
</evidence>